<feature type="coiled-coil region" evidence="3">
    <location>
        <begin position="418"/>
        <end position="496"/>
    </location>
</feature>
<dbReference type="Pfam" id="PF09730">
    <property type="entry name" value="BicD"/>
    <property type="match status" value="1"/>
</dbReference>
<feature type="region of interest" description="Disordered" evidence="4">
    <location>
        <begin position="539"/>
        <end position="594"/>
    </location>
</feature>
<dbReference type="AlphaFoldDB" id="A0A1S3JMQ6"/>
<feature type="coiled-coil region" evidence="3">
    <location>
        <begin position="619"/>
        <end position="752"/>
    </location>
</feature>
<evidence type="ECO:0000313" key="6">
    <source>
        <dbReference type="RefSeq" id="XP_013411670.1"/>
    </source>
</evidence>
<dbReference type="PANTHER" id="PTHR31233:SF6">
    <property type="entry name" value="PROTEIN BICAUDAL D"/>
    <property type="match status" value="1"/>
</dbReference>
<evidence type="ECO:0000256" key="3">
    <source>
        <dbReference type="SAM" id="Coils"/>
    </source>
</evidence>
<dbReference type="GeneID" id="106174595"/>
<evidence type="ECO:0000256" key="4">
    <source>
        <dbReference type="SAM" id="MobiDB-lite"/>
    </source>
</evidence>
<accession>A0A1S3JMQ6</accession>
<feature type="region of interest" description="Disordered" evidence="4">
    <location>
        <begin position="767"/>
        <end position="806"/>
    </location>
</feature>
<dbReference type="GO" id="GO:0070840">
    <property type="term" value="F:dynein complex binding"/>
    <property type="evidence" value="ECO:0007669"/>
    <property type="project" value="InterPro"/>
</dbReference>
<dbReference type="GO" id="GO:0008093">
    <property type="term" value="F:cytoskeletal anchor activity"/>
    <property type="evidence" value="ECO:0007669"/>
    <property type="project" value="InterPro"/>
</dbReference>
<sequence>MSSSGDHLETVEELRQEIERLQNELSETTQEKVQAAEYGLAVLEEKQLLQAQVEEVESLYEATKHELETVRGKLDQLQVSQKKQSQVGVRHEESLLHETVTREEELQAYIRELELDCKAAKQAFERLKTENERLQALSNELSQQGESTQSQCAQLRKENKELKHRENRNLTDYAELEEENVSLQKQVLQLKQAQVDYEGMKHERKRLQEDVEYLTAQVEEMAHLKNIVEKNLEEALAAVQLEREQRHSLKKELDQRIENERLKLMQSSYNAQFSGLDFNDGFKLGGHDENNHEFEIDHNSDQPALKRIEADFLVSTPKIAPVTPVQGDLFSEIHLTEVRKLEETLEQTELEKSEISRNFEESQSQLEELKKELELQKEKVQSLQAHINAVSTVQDAKSLVAELDDMAIVDGDENIEGMTESEKEIHQLRKALRKQELQYSTAVQQINELQAAMTGVKAADSGDDQKDAMSKLQSKLREYEDTMQNLRSDLSAATGVLGNTQEELIRVVEELAQLYHHVCEVNGQTPSRIMLEHIKGMSSFTRRDSSKDLEESGKEGSPADASENADNKGDSQQPKKKEEESSSSSSAPSGDPMACCKLTETLQDQVKHLSRAVKRTIEAAQKNKDGDNMTSDVEELQDQIVKLKAMLSTKREQIATLRSVLKANKNTAEIALQNLKSKYENEKSIVTDTMMKLRNELKALKEDAATFSSLRAMFAQRCDEYVTQLDEMQRQLSAAEEEKKTLNSLLRMAIQQKLALTQRLEDLEFDRERRNVRSRQGGRGKPSGRVSHNSHSPYDDRHARYPKRDY</sequence>
<dbReference type="GO" id="GO:0072393">
    <property type="term" value="P:microtubule anchoring at microtubule organizing center"/>
    <property type="evidence" value="ECO:0007669"/>
    <property type="project" value="TreeGrafter"/>
</dbReference>
<dbReference type="RefSeq" id="XP_013411672.1">
    <property type="nucleotide sequence ID" value="XM_013556218.1"/>
</dbReference>
<evidence type="ECO:0000313" key="7">
    <source>
        <dbReference type="RefSeq" id="XP_013411672.1"/>
    </source>
</evidence>
<dbReference type="RefSeq" id="XP_013411670.1">
    <property type="nucleotide sequence ID" value="XM_013556216.1"/>
</dbReference>
<dbReference type="PANTHER" id="PTHR31233">
    <property type="entry name" value="BICAUDAL D FAMILY MEMBER"/>
    <property type="match status" value="1"/>
</dbReference>
<protein>
    <submittedName>
        <fullName evidence="6 7">Protein bicaudal D isoform X1</fullName>
    </submittedName>
</protein>
<keyword evidence="5" id="KW-1185">Reference proteome</keyword>
<dbReference type="Gene3D" id="6.10.250.2470">
    <property type="match status" value="1"/>
</dbReference>
<dbReference type="OMA" id="TNERDRM"/>
<feature type="compositionally biased region" description="Basic and acidic residues" evidence="4">
    <location>
        <begin position="565"/>
        <end position="580"/>
    </location>
</feature>
<evidence type="ECO:0000256" key="2">
    <source>
        <dbReference type="ARBA" id="ARBA00023054"/>
    </source>
</evidence>
<feature type="compositionally biased region" description="Basic and acidic residues" evidence="4">
    <location>
        <begin position="539"/>
        <end position="554"/>
    </location>
</feature>
<name>A0A1S3JMQ6_LINAN</name>
<dbReference type="InterPro" id="IPR018477">
    <property type="entry name" value="BICD"/>
</dbReference>
<dbReference type="GO" id="GO:0005829">
    <property type="term" value="C:cytosol"/>
    <property type="evidence" value="ECO:0007669"/>
    <property type="project" value="TreeGrafter"/>
</dbReference>
<reference evidence="6 7" key="1">
    <citation type="submission" date="2025-04" db="UniProtKB">
        <authorList>
            <consortium name="RefSeq"/>
        </authorList>
    </citation>
    <scope>IDENTIFICATION</scope>
    <source>
        <tissue evidence="6 7">Gonads</tissue>
    </source>
</reference>
<dbReference type="STRING" id="7574.A0A1S3JMQ6"/>
<feature type="coiled-coil region" evidence="3">
    <location>
        <begin position="4"/>
        <end position="252"/>
    </location>
</feature>
<feature type="coiled-coil region" evidence="3">
    <location>
        <begin position="331"/>
        <end position="386"/>
    </location>
</feature>
<evidence type="ECO:0000256" key="1">
    <source>
        <dbReference type="ARBA" id="ARBA00010061"/>
    </source>
</evidence>
<dbReference type="GO" id="GO:0005794">
    <property type="term" value="C:Golgi apparatus"/>
    <property type="evidence" value="ECO:0007669"/>
    <property type="project" value="TreeGrafter"/>
</dbReference>
<dbReference type="Proteomes" id="UP000085678">
    <property type="component" value="Unplaced"/>
</dbReference>
<proteinExistence type="inferred from homology"/>
<comment type="similarity">
    <text evidence="1">Belongs to the BicD family.</text>
</comment>
<dbReference type="GO" id="GO:0070507">
    <property type="term" value="P:regulation of microtubule cytoskeleton organization"/>
    <property type="evidence" value="ECO:0007669"/>
    <property type="project" value="TreeGrafter"/>
</dbReference>
<evidence type="ECO:0000313" key="5">
    <source>
        <dbReference type="Proteomes" id="UP000085678"/>
    </source>
</evidence>
<keyword evidence="2 3" id="KW-0175">Coiled coil</keyword>
<feature type="compositionally biased region" description="Basic and acidic residues" evidence="4">
    <location>
        <begin position="793"/>
        <end position="806"/>
    </location>
</feature>
<organism evidence="5 6">
    <name type="scientific">Lingula anatina</name>
    <name type="common">Brachiopod</name>
    <name type="synonym">Lingula unguis</name>
    <dbReference type="NCBI Taxonomy" id="7574"/>
    <lineage>
        <taxon>Eukaryota</taxon>
        <taxon>Metazoa</taxon>
        <taxon>Spiralia</taxon>
        <taxon>Lophotrochozoa</taxon>
        <taxon>Brachiopoda</taxon>
        <taxon>Linguliformea</taxon>
        <taxon>Lingulata</taxon>
        <taxon>Lingulida</taxon>
        <taxon>Linguloidea</taxon>
        <taxon>Lingulidae</taxon>
        <taxon>Lingula</taxon>
    </lineage>
</organism>
<dbReference type="GO" id="GO:0034452">
    <property type="term" value="F:dynactin binding"/>
    <property type="evidence" value="ECO:0007669"/>
    <property type="project" value="TreeGrafter"/>
</dbReference>
<dbReference type="KEGG" id="lak:106174595"/>
<gene>
    <name evidence="6 7" type="primary">LOC106174595</name>
</gene>
<dbReference type="OrthoDB" id="10069295at2759"/>